<protein>
    <submittedName>
        <fullName evidence="1">Uncharacterized protein</fullName>
    </submittedName>
</protein>
<gene>
    <name evidence="1" type="ORF">C0Z19_03710</name>
</gene>
<dbReference type="AlphaFoldDB" id="A0A2N7WES8"/>
<evidence type="ECO:0000313" key="2">
    <source>
        <dbReference type="Proteomes" id="UP000235347"/>
    </source>
</evidence>
<comment type="caution">
    <text evidence="1">The sequence shown here is derived from an EMBL/GenBank/DDBJ whole genome shotgun (WGS) entry which is preliminary data.</text>
</comment>
<organism evidence="1 2">
    <name type="scientific">Trinickia soli</name>
    <dbReference type="NCBI Taxonomy" id="380675"/>
    <lineage>
        <taxon>Bacteria</taxon>
        <taxon>Pseudomonadati</taxon>
        <taxon>Pseudomonadota</taxon>
        <taxon>Betaproteobacteria</taxon>
        <taxon>Burkholderiales</taxon>
        <taxon>Burkholderiaceae</taxon>
        <taxon>Trinickia</taxon>
    </lineage>
</organism>
<sequence length="178" mass="19815">MNQRATYLVYEPHGPGLMCAVVVLVDGENVYGWYTGPSRGGFVASFFMLERYYSMHEATFYHSVSDDVYDDWVIAYPPTEIVLGNRSPLPEGVSNALASAQAAFAAEWLCYSDDPGAAADIEWYRARNLPLVHAGIRCEKLPKLAAGPVTWVYASPALDQNIIDFLRKRWPLDFALAS</sequence>
<dbReference type="Proteomes" id="UP000235347">
    <property type="component" value="Unassembled WGS sequence"/>
</dbReference>
<accession>A0A2N7WES8</accession>
<reference evidence="1 2" key="1">
    <citation type="submission" date="2018-01" db="EMBL/GenBank/DDBJ databases">
        <title>Whole genome analyses suggest that Burkholderia sensu lato contains two further novel genera in the rhizoxinica-symbiotica group Mycetohabitans gen. nov., and Trinickia gen. nov.: implications for the evolution of diazotrophy and nodulation in the Burkholderiaceae.</title>
        <authorList>
            <person name="Estrada-de los Santos P."/>
            <person name="Palmer M."/>
            <person name="Chavez-Ramirez B."/>
            <person name="Beukes C."/>
            <person name="Steenkamp E.T."/>
            <person name="Hirsch A.M."/>
            <person name="Manyaka P."/>
            <person name="Maluk M."/>
            <person name="Lafos M."/>
            <person name="Crook M."/>
            <person name="Gross E."/>
            <person name="Simon M.F."/>
            <person name="Bueno dos Reis Junior F."/>
            <person name="Poole P.S."/>
            <person name="Venter S.N."/>
            <person name="James E.K."/>
        </authorList>
    </citation>
    <scope>NUCLEOTIDE SEQUENCE [LARGE SCALE GENOMIC DNA]</scope>
    <source>
        <strain evidence="1 2">GP25-8</strain>
    </source>
</reference>
<dbReference type="EMBL" id="PNYB01000002">
    <property type="protein sequence ID" value="PMS27883.1"/>
    <property type="molecule type" value="Genomic_DNA"/>
</dbReference>
<keyword evidence="2" id="KW-1185">Reference proteome</keyword>
<name>A0A2N7WES8_9BURK</name>
<dbReference type="RefSeq" id="WP_102608534.1">
    <property type="nucleotide sequence ID" value="NZ_CADIKD010000004.1"/>
</dbReference>
<evidence type="ECO:0000313" key="1">
    <source>
        <dbReference type="EMBL" id="PMS27883.1"/>
    </source>
</evidence>
<proteinExistence type="predicted"/>